<dbReference type="Gene3D" id="3.40.50.300">
    <property type="entry name" value="P-loop containing nucleotide triphosphate hydrolases"/>
    <property type="match status" value="1"/>
</dbReference>
<dbReference type="Proteomes" id="UP000683000">
    <property type="component" value="Unassembled WGS sequence"/>
</dbReference>
<evidence type="ECO:0000256" key="2">
    <source>
        <dbReference type="ARBA" id="ARBA00022840"/>
    </source>
</evidence>
<dbReference type="GO" id="GO:0015421">
    <property type="term" value="F:ABC-type oligopeptide transporter activity"/>
    <property type="evidence" value="ECO:0007669"/>
    <property type="project" value="TreeGrafter"/>
</dbReference>
<sequence>MNVPPGKASRGRFRYRRYGVYDLTYEDAASSSFTLRIYSLLDDLWAICKEIPYVRRQLVDSIKLAPAELMAYMVTTIWHGIYPAINLYWLAVLFDRLENGFIHRALSPEAYWSLALSWIFCAMVDVAAGRTRARSLEVLISRFRVHFIPQLIRASLRVDLLSIEDLYTVFPVEGRFESEFPGGAFLTQLGQLMQCTLVLISQVFVLLHTISRKQSPEREVLLCFCVARGFVWWLVPLNGIGCSAYVYWSNNCHFQKMKALFSLAFLTGYRADLVLDGIASSIETEYNRSAEQLGDVEVLGPTPWRTGLLREWYWDLLMEITLEHPVAIYALILSTHLSPSSIASMALLQQATTSISLNIGQDTPSLLDVCWQARRLYNAVNYQNTMPQGTELFPRPIDKSCDAGMKISFRQVSLQYPGSDYHALRDVSFDILPGELVLVVGTNGSGKSSMLKLLARLFDPIAGEILIDDLPLVHYDMDQLRAAMAFQPQSAVVYPVSVRENIALGLPPAFSVEQAHVEAAARAGGCSAWISRLNGGYDTQLQPSFDIHHGWMDGIYGYPSEALKEELARHKGHPVSISDGEKQRLASARTFMCINHRTTRLVVVDEATSRLDPVAERNILSAFRNARAGKTIVVVTHRFHQLAHEADRILCMKDGSVVENGTHAELVRANGSYAALYHAQVE</sequence>
<keyword evidence="5" id="KW-1185">Reference proteome</keyword>
<evidence type="ECO:0000259" key="3">
    <source>
        <dbReference type="PROSITE" id="PS50893"/>
    </source>
</evidence>
<dbReference type="InterPro" id="IPR003593">
    <property type="entry name" value="AAA+_ATPase"/>
</dbReference>
<keyword evidence="1" id="KW-0547">Nucleotide-binding</keyword>
<dbReference type="InterPro" id="IPR027417">
    <property type="entry name" value="P-loop_NTPase"/>
</dbReference>
<gene>
    <name evidence="4" type="ORF">JVT61DRAFT_8997</name>
</gene>
<dbReference type="OrthoDB" id="6500128at2759"/>
<protein>
    <submittedName>
        <fullName evidence="4">P-loop containing nucleoside triphosphate hydrolase protein</fullName>
    </submittedName>
</protein>
<dbReference type="SUPFAM" id="SSF52540">
    <property type="entry name" value="P-loop containing nucleoside triphosphate hydrolases"/>
    <property type="match status" value="1"/>
</dbReference>
<dbReference type="GO" id="GO:0016887">
    <property type="term" value="F:ATP hydrolysis activity"/>
    <property type="evidence" value="ECO:0007669"/>
    <property type="project" value="InterPro"/>
</dbReference>
<name>A0A8I2YGV1_9AGAM</name>
<feature type="domain" description="ABC transporter" evidence="3">
    <location>
        <begin position="407"/>
        <end position="679"/>
    </location>
</feature>
<reference evidence="4" key="1">
    <citation type="submission" date="2021-03" db="EMBL/GenBank/DDBJ databases">
        <title>Evolutionary innovations through gain and loss of genes in the ectomycorrhizal Boletales.</title>
        <authorList>
            <person name="Wu G."/>
            <person name="Miyauchi S."/>
            <person name="Morin E."/>
            <person name="Yang Z.-L."/>
            <person name="Xu J."/>
            <person name="Martin F.M."/>
        </authorList>
    </citation>
    <scope>NUCLEOTIDE SEQUENCE</scope>
    <source>
        <strain evidence="4">BR01</strain>
    </source>
</reference>
<dbReference type="PANTHER" id="PTHR43394:SF1">
    <property type="entry name" value="ATP-BINDING CASSETTE SUB-FAMILY B MEMBER 10, MITOCHONDRIAL"/>
    <property type="match status" value="1"/>
</dbReference>
<dbReference type="GO" id="GO:0005524">
    <property type="term" value="F:ATP binding"/>
    <property type="evidence" value="ECO:0007669"/>
    <property type="project" value="UniProtKB-KW"/>
</dbReference>
<comment type="caution">
    <text evidence="4">The sequence shown here is derived from an EMBL/GenBank/DDBJ whole genome shotgun (WGS) entry which is preliminary data.</text>
</comment>
<dbReference type="PANTHER" id="PTHR43394">
    <property type="entry name" value="ATP-DEPENDENT PERMEASE MDL1, MITOCHONDRIAL"/>
    <property type="match status" value="1"/>
</dbReference>
<evidence type="ECO:0000313" key="5">
    <source>
        <dbReference type="Proteomes" id="UP000683000"/>
    </source>
</evidence>
<dbReference type="EMBL" id="JAGFBS010000031">
    <property type="protein sequence ID" value="KAG6371979.1"/>
    <property type="molecule type" value="Genomic_DNA"/>
</dbReference>
<dbReference type="InterPro" id="IPR039421">
    <property type="entry name" value="Type_1_exporter"/>
</dbReference>
<dbReference type="AlphaFoldDB" id="A0A8I2YGV1"/>
<accession>A0A8I2YGV1</accession>
<keyword evidence="2" id="KW-0067">ATP-binding</keyword>
<evidence type="ECO:0000256" key="1">
    <source>
        <dbReference type="ARBA" id="ARBA00022741"/>
    </source>
</evidence>
<dbReference type="InterPro" id="IPR003439">
    <property type="entry name" value="ABC_transporter-like_ATP-bd"/>
</dbReference>
<dbReference type="PROSITE" id="PS50893">
    <property type="entry name" value="ABC_TRANSPORTER_2"/>
    <property type="match status" value="1"/>
</dbReference>
<organism evidence="4 5">
    <name type="scientific">Boletus reticuloceps</name>
    <dbReference type="NCBI Taxonomy" id="495285"/>
    <lineage>
        <taxon>Eukaryota</taxon>
        <taxon>Fungi</taxon>
        <taxon>Dikarya</taxon>
        <taxon>Basidiomycota</taxon>
        <taxon>Agaricomycotina</taxon>
        <taxon>Agaricomycetes</taxon>
        <taxon>Agaricomycetidae</taxon>
        <taxon>Boletales</taxon>
        <taxon>Boletineae</taxon>
        <taxon>Boletaceae</taxon>
        <taxon>Boletoideae</taxon>
        <taxon>Boletus</taxon>
    </lineage>
</organism>
<dbReference type="SMART" id="SM00382">
    <property type="entry name" value="AAA"/>
    <property type="match status" value="1"/>
</dbReference>
<evidence type="ECO:0000313" key="4">
    <source>
        <dbReference type="EMBL" id="KAG6371979.1"/>
    </source>
</evidence>
<keyword evidence="4" id="KW-0378">Hydrolase</keyword>
<dbReference type="Pfam" id="PF00005">
    <property type="entry name" value="ABC_tran"/>
    <property type="match status" value="1"/>
</dbReference>
<proteinExistence type="predicted"/>